<protein>
    <recommendedName>
        <fullName evidence="7">Glycerol dehydrogenase</fullName>
        <ecNumber evidence="6">1.1.1.6</ecNumber>
    </recommendedName>
</protein>
<evidence type="ECO:0000313" key="13">
    <source>
        <dbReference type="EMBL" id="MCS4121228.1"/>
    </source>
</evidence>
<feature type="binding site" evidence="11">
    <location>
        <begin position="117"/>
        <end position="120"/>
    </location>
    <ligand>
        <name>NAD(+)</name>
        <dbReference type="ChEBI" id="CHEBI:57540"/>
    </ligand>
</feature>
<dbReference type="EC" id="1.1.1.6" evidence="6"/>
<comment type="caution">
    <text evidence="13">The sequence shown here is derived from an EMBL/GenBank/DDBJ whole genome shotgun (WGS) entry which is preliminary data.</text>
</comment>
<evidence type="ECO:0000256" key="3">
    <source>
        <dbReference type="ARBA" id="ARBA00023002"/>
    </source>
</evidence>
<dbReference type="EMBL" id="JANUBL010000002">
    <property type="protein sequence ID" value="MCS4121228.1"/>
    <property type="molecule type" value="Genomic_DNA"/>
</dbReference>
<feature type="binding site" evidence="9">
    <location>
        <position position="172"/>
    </location>
    <ligand>
        <name>glycerol</name>
        <dbReference type="ChEBI" id="CHEBI:17754"/>
    </ligand>
</feature>
<evidence type="ECO:0000259" key="12">
    <source>
        <dbReference type="Pfam" id="PF00465"/>
    </source>
</evidence>
<evidence type="ECO:0000256" key="5">
    <source>
        <dbReference type="ARBA" id="ARBA00037918"/>
    </source>
</evidence>
<evidence type="ECO:0000256" key="7">
    <source>
        <dbReference type="ARBA" id="ARBA00040132"/>
    </source>
</evidence>
<dbReference type="CDD" id="cd08170">
    <property type="entry name" value="GlyDH"/>
    <property type="match status" value="1"/>
</dbReference>
<comment type="catalytic activity">
    <reaction evidence="8">
        <text>glycerol + NAD(+) = dihydroxyacetone + NADH + H(+)</text>
        <dbReference type="Rhea" id="RHEA:13769"/>
        <dbReference type="ChEBI" id="CHEBI:15378"/>
        <dbReference type="ChEBI" id="CHEBI:16016"/>
        <dbReference type="ChEBI" id="CHEBI:17754"/>
        <dbReference type="ChEBI" id="CHEBI:57540"/>
        <dbReference type="ChEBI" id="CHEBI:57945"/>
        <dbReference type="EC" id="1.1.1.6"/>
    </reaction>
</comment>
<dbReference type="Gene3D" id="1.20.1090.10">
    <property type="entry name" value="Dehydroquinate synthase-like - alpha domain"/>
    <property type="match status" value="1"/>
</dbReference>
<dbReference type="GO" id="GO:0046872">
    <property type="term" value="F:metal ion binding"/>
    <property type="evidence" value="ECO:0007669"/>
    <property type="project" value="UniProtKB-KW"/>
</dbReference>
<dbReference type="Proteomes" id="UP001155144">
    <property type="component" value="Unassembled WGS sequence"/>
</dbReference>
<dbReference type="Gene3D" id="3.40.50.1970">
    <property type="match status" value="1"/>
</dbReference>
<feature type="binding site" evidence="11">
    <location>
        <position position="37"/>
    </location>
    <ligand>
        <name>NAD(+)</name>
        <dbReference type="ChEBI" id="CHEBI:57540"/>
    </ligand>
</feature>
<dbReference type="InterPro" id="IPR016205">
    <property type="entry name" value="Glycerol_DH"/>
</dbReference>
<dbReference type="AlphaFoldDB" id="A0A9X2PRM4"/>
<dbReference type="SUPFAM" id="SSF56796">
    <property type="entry name" value="Dehydroquinate synthase-like"/>
    <property type="match status" value="1"/>
</dbReference>
<feature type="binding site" evidence="9">
    <location>
        <position position="272"/>
    </location>
    <ligand>
        <name>glycerol</name>
        <dbReference type="ChEBI" id="CHEBI:17754"/>
    </ligand>
</feature>
<keyword evidence="9" id="KW-0862">Zinc</keyword>
<dbReference type="InterPro" id="IPR001670">
    <property type="entry name" value="ADH_Fe/GldA"/>
</dbReference>
<feature type="binding site" evidence="9">
    <location>
        <position position="255"/>
    </location>
    <ligand>
        <name>glycerol</name>
        <dbReference type="ChEBI" id="CHEBI:17754"/>
    </ligand>
</feature>
<dbReference type="PANTHER" id="PTHR43616">
    <property type="entry name" value="GLYCEROL DEHYDROGENASE"/>
    <property type="match status" value="1"/>
</dbReference>
<reference evidence="13" key="1">
    <citation type="submission" date="2022-08" db="EMBL/GenBank/DDBJ databases">
        <title>Genomic Encyclopedia of Type Strains, Phase V (KMG-V): Genome sequencing to study the core and pangenomes of soil and plant-associated prokaryotes.</title>
        <authorList>
            <person name="Whitman W."/>
        </authorList>
    </citation>
    <scope>NUCLEOTIDE SEQUENCE</scope>
    <source>
        <strain evidence="13">SP3026</strain>
    </source>
</reference>
<dbReference type="GO" id="GO:0008888">
    <property type="term" value="F:glycerol dehydrogenase (NAD+) activity"/>
    <property type="evidence" value="ECO:0007669"/>
    <property type="project" value="UniProtKB-EC"/>
</dbReference>
<evidence type="ECO:0000256" key="10">
    <source>
        <dbReference type="PIRSR" id="PIRSR000112-2"/>
    </source>
</evidence>
<comment type="similarity">
    <text evidence="1">Belongs to the iron-containing alcohol dehydrogenase family.</text>
</comment>
<dbReference type="PANTHER" id="PTHR43616:SF5">
    <property type="entry name" value="GLYCEROL DEHYDROGENASE 1"/>
    <property type="match status" value="1"/>
</dbReference>
<dbReference type="PROSITE" id="PS00060">
    <property type="entry name" value="ADH_IRON_2"/>
    <property type="match status" value="1"/>
</dbReference>
<keyword evidence="4 11" id="KW-0520">NAD</keyword>
<evidence type="ECO:0000313" key="14">
    <source>
        <dbReference type="Proteomes" id="UP001155144"/>
    </source>
</evidence>
<comment type="cofactor">
    <cofactor evidence="9">
        <name>Zn(2+)</name>
        <dbReference type="ChEBI" id="CHEBI:29105"/>
    </cofactor>
    <text evidence="9">Binds 1 zinc ion per subunit.</text>
</comment>
<evidence type="ECO:0000256" key="6">
    <source>
        <dbReference type="ARBA" id="ARBA00039147"/>
    </source>
</evidence>
<sequence length="364" mass="38530">MADVFQSPAAYVQGRGVVDAIGTHAASLGEQALLLADDTVLEIVEDRVRTSLAEAGLDATAAKFEGEASEAETERLTRIARTHDTDVVVGAGGGKALDTAKAVREGLDGGAMVSMPTVASTDAPTSALSVIYSDRGEFEEYWFYDAHPDLVLVDTEIIAAAPTRFFRSGIADGLATWFEADATFRSEGETIVGGTPTRAGHQLARLCYETLRDHGLSAIDAVERDAVTEAVEAVTEANTLLSGLGFESGGLAAAHSIHNGLTQLDATHEATHGEKVNIGIITQLLLEGRESSVVEDYIAFSRRLGLPVTLADIGIEDPTGRPLDTVAEAACDDDETIHNQPFRVTVPMVRDALKTVDGIADRVR</sequence>
<evidence type="ECO:0000256" key="2">
    <source>
        <dbReference type="ARBA" id="ARBA00022723"/>
    </source>
</evidence>
<feature type="binding site" evidence="10">
    <location>
        <position position="122"/>
    </location>
    <ligand>
        <name>glycerol</name>
        <dbReference type="ChEBI" id="CHEBI:17754"/>
    </ligand>
</feature>
<evidence type="ECO:0000256" key="4">
    <source>
        <dbReference type="ARBA" id="ARBA00023027"/>
    </source>
</evidence>
<dbReference type="NCBIfam" id="NF006941">
    <property type="entry name" value="PRK09423.1"/>
    <property type="match status" value="1"/>
</dbReference>
<name>A0A9X2PRM4_9BACT</name>
<evidence type="ECO:0000256" key="1">
    <source>
        <dbReference type="ARBA" id="ARBA00007358"/>
    </source>
</evidence>
<evidence type="ECO:0000256" key="9">
    <source>
        <dbReference type="PIRSR" id="PIRSR000112-1"/>
    </source>
</evidence>
<evidence type="ECO:0000256" key="8">
    <source>
        <dbReference type="ARBA" id="ARBA00049006"/>
    </source>
</evidence>
<evidence type="ECO:0000256" key="11">
    <source>
        <dbReference type="PIRSR" id="PIRSR000112-3"/>
    </source>
</evidence>
<dbReference type="Pfam" id="PF00465">
    <property type="entry name" value="Fe-ADH"/>
    <property type="match status" value="1"/>
</dbReference>
<dbReference type="InterPro" id="IPR018211">
    <property type="entry name" value="ADH_Fe_CS"/>
</dbReference>
<keyword evidence="3 13" id="KW-0560">Oxidoreductase</keyword>
<gene>
    <name evidence="13" type="ORF">GGP45_001570</name>
</gene>
<feature type="binding site" evidence="11">
    <location>
        <position position="126"/>
    </location>
    <ligand>
        <name>NAD(+)</name>
        <dbReference type="ChEBI" id="CHEBI:57540"/>
    </ligand>
</feature>
<feature type="binding site" evidence="11">
    <location>
        <begin position="94"/>
        <end position="98"/>
    </location>
    <ligand>
        <name>NAD(+)</name>
        <dbReference type="ChEBI" id="CHEBI:57540"/>
    </ligand>
</feature>
<organism evidence="13 14">
    <name type="scientific">Salinibacter ruber</name>
    <dbReference type="NCBI Taxonomy" id="146919"/>
    <lineage>
        <taxon>Bacteria</taxon>
        <taxon>Pseudomonadati</taxon>
        <taxon>Rhodothermota</taxon>
        <taxon>Rhodothermia</taxon>
        <taxon>Rhodothermales</taxon>
        <taxon>Salinibacteraceae</taxon>
        <taxon>Salinibacter</taxon>
    </lineage>
</organism>
<comment type="pathway">
    <text evidence="5">Polyol metabolism; glycerol fermentation; glycerone phosphate from glycerol (oxidative route): step 1/2.</text>
</comment>
<feature type="binding site" evidence="11">
    <location>
        <position position="128"/>
    </location>
    <ligand>
        <name>NAD(+)</name>
        <dbReference type="ChEBI" id="CHEBI:57540"/>
    </ligand>
</feature>
<proteinExistence type="inferred from homology"/>
<feature type="binding site" evidence="11">
    <location>
        <position position="132"/>
    </location>
    <ligand>
        <name>NAD(+)</name>
        <dbReference type="ChEBI" id="CHEBI:57540"/>
    </ligand>
</feature>
<accession>A0A9X2PRM4</accession>
<dbReference type="RefSeq" id="WP_118839035.1">
    <property type="nucleotide sequence ID" value="NZ_CP030356.1"/>
</dbReference>
<feature type="domain" description="Alcohol dehydrogenase iron-type/glycerol dehydrogenase GldA" evidence="12">
    <location>
        <begin position="8"/>
        <end position="155"/>
    </location>
</feature>
<dbReference type="PIRSF" id="PIRSF000112">
    <property type="entry name" value="Glycerol_dehydrogenase"/>
    <property type="match status" value="1"/>
</dbReference>
<keyword evidence="2 9" id="KW-0479">Metal-binding</keyword>